<dbReference type="STRING" id="1903952.BIT28_09095"/>
<organism evidence="1 2">
    <name type="scientific">Photobacterium proteolyticum</name>
    <dbReference type="NCBI Taxonomy" id="1903952"/>
    <lineage>
        <taxon>Bacteria</taxon>
        <taxon>Pseudomonadati</taxon>
        <taxon>Pseudomonadota</taxon>
        <taxon>Gammaproteobacteria</taxon>
        <taxon>Vibrionales</taxon>
        <taxon>Vibrionaceae</taxon>
        <taxon>Photobacterium</taxon>
    </lineage>
</organism>
<name>A0A1Q9GIP1_9GAMM</name>
<keyword evidence="2" id="KW-1185">Reference proteome</keyword>
<dbReference type="InterPro" id="IPR019117">
    <property type="entry name" value="CRISPR-assoc_protein_Cmr3"/>
</dbReference>
<evidence type="ECO:0000313" key="1">
    <source>
        <dbReference type="EMBL" id="OLQ74324.1"/>
    </source>
</evidence>
<comment type="caution">
    <text evidence="1">The sequence shown here is derived from an EMBL/GenBank/DDBJ whole genome shotgun (WGS) entry which is preliminary data.</text>
</comment>
<evidence type="ECO:0000313" key="2">
    <source>
        <dbReference type="Proteomes" id="UP000186905"/>
    </source>
</evidence>
<gene>
    <name evidence="1" type="ORF">BIT28_09095</name>
</gene>
<proteinExistence type="predicted"/>
<dbReference type="RefSeq" id="WP_075765803.1">
    <property type="nucleotide sequence ID" value="NZ_MJIL01000084.1"/>
</dbReference>
<dbReference type="EMBL" id="MJIL01000084">
    <property type="protein sequence ID" value="OLQ74324.1"/>
    <property type="molecule type" value="Genomic_DNA"/>
</dbReference>
<dbReference type="Proteomes" id="UP000186905">
    <property type="component" value="Unassembled WGS sequence"/>
</dbReference>
<sequence length="530" mass="59130">MRIYYTLTTRDPVIVSQSAATTNNHECLDYIPGSAILGAVAAQLYSKGNDAENWRRFHSGQTRFSPCYPVVEGKLAFPTPASWHFQKGKKAVNADRYDVDVITNHACVTFERDHENYKSIQFKQCRDGYLSPEGGAASVKQSLTTKTALNPDTGSAKEGQLFSYAYIESDQTFAGWVDCDSADEQDLRAALEGTLRIGRSRNTEFGRVTITFLPETAALQPDRAEGNGYLTVWCLSDCELLDNNGMPTLSPEASLIHPSLRASLVADRTFVRSQQISRFNQKRKGLDGEQVLISKGSVLVYALEEAMTPAEISEVVHAIEQQGIGINRQQGLGWVYVNPDWSYQDVLQSERLFSSIEAPVATSKSALGVDSPLIRWVEEQLGQDHIHSTREETVKTLLGQICEGYLNARRYNHILISNEAGPSSTQWRRISERVRLAEGCWTEGIFDGEHAICKPGNDELGWGIQWQGTDKLLTFASLFKGISHPAGKAMDIATMRILLERLCRYDLSTWQGLKQMARVLDKELEDTTDE</sequence>
<evidence type="ECO:0008006" key="3">
    <source>
        <dbReference type="Google" id="ProtNLM"/>
    </source>
</evidence>
<protein>
    <recommendedName>
        <fullName evidence="3">CRISPR-associated protein Csx10</fullName>
    </recommendedName>
</protein>
<reference evidence="1 2" key="1">
    <citation type="submission" date="2016-09" db="EMBL/GenBank/DDBJ databases">
        <title>Photobacterium proteolyticum sp. nov. a protease producing bacterium isolated from ocean sediments of Laizhou Bay.</title>
        <authorList>
            <person name="Li Y."/>
        </authorList>
    </citation>
    <scope>NUCLEOTIDE SEQUENCE [LARGE SCALE GENOMIC DNA]</scope>
    <source>
        <strain evidence="1 2">13-12</strain>
    </source>
</reference>
<dbReference type="OrthoDB" id="1016065at2"/>
<dbReference type="Pfam" id="PF09700">
    <property type="entry name" value="Cas_Cmr3"/>
    <property type="match status" value="1"/>
</dbReference>
<dbReference type="AlphaFoldDB" id="A0A1Q9GIP1"/>
<accession>A0A1Q9GIP1</accession>